<comment type="caution">
    <text evidence="9">The sequence shown here is derived from an EMBL/GenBank/DDBJ whole genome shotgun (WGS) entry which is preliminary data.</text>
</comment>
<feature type="transmembrane region" description="Helical" evidence="8">
    <location>
        <begin position="323"/>
        <end position="344"/>
    </location>
</feature>
<dbReference type="InterPro" id="IPR000522">
    <property type="entry name" value="ABC_transptr_permease_BtuC"/>
</dbReference>
<gene>
    <name evidence="9" type="ORF">CGZ90_04585</name>
</gene>
<reference evidence="9 10" key="1">
    <citation type="submission" date="2017-07" db="EMBL/GenBank/DDBJ databases">
        <title>Fictibacillus sp. nov. GDSW-R2A3 Genome sequencing and assembly.</title>
        <authorList>
            <person name="Mayilraj S."/>
        </authorList>
    </citation>
    <scope>NUCLEOTIDE SEQUENCE [LARGE SCALE GENOMIC DNA]</scope>
    <source>
        <strain evidence="9 10">GDSW-R2A3</strain>
    </source>
</reference>
<dbReference type="InterPro" id="IPR037294">
    <property type="entry name" value="ABC_BtuC-like"/>
</dbReference>
<evidence type="ECO:0000256" key="6">
    <source>
        <dbReference type="ARBA" id="ARBA00022989"/>
    </source>
</evidence>
<dbReference type="GO" id="GO:0033214">
    <property type="term" value="P:siderophore-iron import into cell"/>
    <property type="evidence" value="ECO:0007669"/>
    <property type="project" value="TreeGrafter"/>
</dbReference>
<evidence type="ECO:0000256" key="3">
    <source>
        <dbReference type="ARBA" id="ARBA00022448"/>
    </source>
</evidence>
<feature type="transmembrane region" description="Helical" evidence="8">
    <location>
        <begin position="255"/>
        <end position="285"/>
    </location>
</feature>
<organism evidence="9 10">
    <name type="scientific">Fictibacillus aquaticus</name>
    <dbReference type="NCBI Taxonomy" id="2021314"/>
    <lineage>
        <taxon>Bacteria</taxon>
        <taxon>Bacillati</taxon>
        <taxon>Bacillota</taxon>
        <taxon>Bacilli</taxon>
        <taxon>Bacillales</taxon>
        <taxon>Fictibacillaceae</taxon>
        <taxon>Fictibacillus</taxon>
    </lineage>
</organism>
<comment type="similarity">
    <text evidence="2">Belongs to the binding-protein-dependent transport system permease family. FecCD subfamily.</text>
</comment>
<dbReference type="PANTHER" id="PTHR30472">
    <property type="entry name" value="FERRIC ENTEROBACTIN TRANSPORT SYSTEM PERMEASE PROTEIN"/>
    <property type="match status" value="1"/>
</dbReference>
<dbReference type="GO" id="GO:0005886">
    <property type="term" value="C:plasma membrane"/>
    <property type="evidence" value="ECO:0007669"/>
    <property type="project" value="UniProtKB-SubCell"/>
</dbReference>
<dbReference type="EMBL" id="NOII01000001">
    <property type="protein sequence ID" value="OYD59179.1"/>
    <property type="molecule type" value="Genomic_DNA"/>
</dbReference>
<name>A0A235FD78_9BACL</name>
<dbReference type="GO" id="GO:0022857">
    <property type="term" value="F:transmembrane transporter activity"/>
    <property type="evidence" value="ECO:0007669"/>
    <property type="project" value="InterPro"/>
</dbReference>
<dbReference type="Pfam" id="PF01032">
    <property type="entry name" value="FecCD"/>
    <property type="match status" value="1"/>
</dbReference>
<feature type="transmembrane region" description="Helical" evidence="8">
    <location>
        <begin position="135"/>
        <end position="155"/>
    </location>
</feature>
<dbReference type="CDD" id="cd06550">
    <property type="entry name" value="TM_ABC_iron-siderophores_like"/>
    <property type="match status" value="1"/>
</dbReference>
<keyword evidence="3" id="KW-0813">Transport</keyword>
<protein>
    <submittedName>
        <fullName evidence="9">Iron ABC transporter permease</fullName>
    </submittedName>
</protein>
<evidence type="ECO:0000256" key="4">
    <source>
        <dbReference type="ARBA" id="ARBA00022475"/>
    </source>
</evidence>
<dbReference type="RefSeq" id="WP_094251140.1">
    <property type="nucleotide sequence ID" value="NZ_JBHLXL010000001.1"/>
</dbReference>
<dbReference type="AlphaFoldDB" id="A0A235FD78"/>
<dbReference type="SUPFAM" id="SSF81345">
    <property type="entry name" value="ABC transporter involved in vitamin B12 uptake, BtuC"/>
    <property type="match status" value="1"/>
</dbReference>
<dbReference type="FunFam" id="1.10.3470.10:FF:000001">
    <property type="entry name" value="Vitamin B12 ABC transporter permease BtuC"/>
    <property type="match status" value="1"/>
</dbReference>
<feature type="transmembrane region" description="Helical" evidence="8">
    <location>
        <begin position="212"/>
        <end position="234"/>
    </location>
</feature>
<proteinExistence type="inferred from homology"/>
<feature type="transmembrane region" description="Helical" evidence="8">
    <location>
        <begin position="21"/>
        <end position="40"/>
    </location>
</feature>
<evidence type="ECO:0000256" key="2">
    <source>
        <dbReference type="ARBA" id="ARBA00007935"/>
    </source>
</evidence>
<comment type="subcellular location">
    <subcellularLocation>
        <location evidence="1">Cell membrane</location>
        <topology evidence="1">Multi-pass membrane protein</topology>
    </subcellularLocation>
</comment>
<feature type="transmembrane region" description="Helical" evidence="8">
    <location>
        <begin position="75"/>
        <end position="96"/>
    </location>
</feature>
<accession>A0A235FD78</accession>
<keyword evidence="6 8" id="KW-1133">Transmembrane helix</keyword>
<evidence type="ECO:0000256" key="8">
    <source>
        <dbReference type="SAM" id="Phobius"/>
    </source>
</evidence>
<keyword evidence="4" id="KW-1003">Cell membrane</keyword>
<keyword evidence="7 8" id="KW-0472">Membrane</keyword>
<evidence type="ECO:0000256" key="5">
    <source>
        <dbReference type="ARBA" id="ARBA00022692"/>
    </source>
</evidence>
<evidence type="ECO:0000256" key="7">
    <source>
        <dbReference type="ARBA" id="ARBA00023136"/>
    </source>
</evidence>
<evidence type="ECO:0000313" key="9">
    <source>
        <dbReference type="EMBL" id="OYD59179.1"/>
    </source>
</evidence>
<keyword evidence="5 8" id="KW-0812">Transmembrane</keyword>
<feature type="transmembrane region" description="Helical" evidence="8">
    <location>
        <begin position="105"/>
        <end position="123"/>
    </location>
</feature>
<dbReference type="Gene3D" id="1.10.3470.10">
    <property type="entry name" value="ABC transporter involved in vitamin B12 uptake, BtuC"/>
    <property type="match status" value="1"/>
</dbReference>
<evidence type="ECO:0000256" key="1">
    <source>
        <dbReference type="ARBA" id="ARBA00004651"/>
    </source>
</evidence>
<dbReference type="OrthoDB" id="9811721at2"/>
<sequence>MRNYRKFQRDSLSFLIHKKTVAAFLFLTAAALFSIIVSLGTGEVYVRPLDTALAIFGAGDEFNNMIIMEFRMPRILIAFGAGCALALSGAIVQGVIRNPLASPDMIGITGGAGVAAVAFFTIFSNSSNALTVSIMYLPFFAFAGAAAAAILLYVLAYKKGVSPIRLVLVGIGLMALFQALTTLMILMGPIYTAGQATVWLTGSVNGTAWSDVYSFFPWLILSLFALVLFTRRLNMQELGEELSVSSGQPLHRDRFILLLISTALAGSAAAFAGAIGFVGLVAPHIARRITGSSHENLLPVAGMIGGIITVLADFAGRTLFSPLQVPAGVFTAAVGAPYFIYLLIKQHR</sequence>
<dbReference type="Proteomes" id="UP000215059">
    <property type="component" value="Unassembled WGS sequence"/>
</dbReference>
<feature type="transmembrane region" description="Helical" evidence="8">
    <location>
        <begin position="167"/>
        <end position="192"/>
    </location>
</feature>
<evidence type="ECO:0000313" key="10">
    <source>
        <dbReference type="Proteomes" id="UP000215059"/>
    </source>
</evidence>
<keyword evidence="10" id="KW-1185">Reference proteome</keyword>
<dbReference type="PANTHER" id="PTHR30472:SF24">
    <property type="entry name" value="FERRIC ENTEROBACTIN TRANSPORT SYSTEM PERMEASE PROTEIN FEPG"/>
    <property type="match status" value="1"/>
</dbReference>